<keyword evidence="4" id="KW-0716">Sensory transduction</keyword>
<keyword evidence="9 18" id="KW-0472">Membrane</keyword>
<reference evidence="21 22" key="1">
    <citation type="journal article" date="2019" name="Mol. Ecol. Resour.">
        <title>Improving Illumina assemblies with Hi-C and long reads: an example with the North African dromedary.</title>
        <authorList>
            <person name="Elbers J.P."/>
            <person name="Rogers M.F."/>
            <person name="Perelman P.L."/>
            <person name="Proskuryakova A.A."/>
            <person name="Serdyukova N.A."/>
            <person name="Johnson W.E."/>
            <person name="Horin P."/>
            <person name="Corander J."/>
            <person name="Murphy D."/>
            <person name="Burger P.A."/>
        </authorList>
    </citation>
    <scope>NUCLEOTIDE SEQUENCE [LARGE SCALE GENOMIC DNA]</scope>
    <source>
        <strain evidence="21">Drom800</strain>
        <tissue evidence="21">Blood</tissue>
    </source>
</reference>
<evidence type="ECO:0000256" key="14">
    <source>
        <dbReference type="ARBA" id="ARBA00038492"/>
    </source>
</evidence>
<dbReference type="GO" id="GO:0033041">
    <property type="term" value="F:sweet taste receptor activity"/>
    <property type="evidence" value="ECO:0007669"/>
    <property type="project" value="TreeGrafter"/>
</dbReference>
<dbReference type="SUPFAM" id="SSF53822">
    <property type="entry name" value="Periplasmic binding protein-like I"/>
    <property type="match status" value="1"/>
</dbReference>
<dbReference type="PRINTS" id="PR00248">
    <property type="entry name" value="GPCRMGR"/>
</dbReference>
<proteinExistence type="inferred from homology"/>
<comment type="function">
    <text evidence="13">Putative taste receptor. TAS1R2/TAS1R3 recognizes diverse natural and synthetic sweeteners.</text>
</comment>
<keyword evidence="2" id="KW-1003">Cell membrane</keyword>
<dbReference type="FunFam" id="2.10.50.30:FF:000004">
    <property type="entry name" value="Taste receptor type 1 member 3-like protein"/>
    <property type="match status" value="1"/>
</dbReference>
<dbReference type="Gene3D" id="3.40.50.2300">
    <property type="match status" value="2"/>
</dbReference>
<keyword evidence="7 18" id="KW-1133">Transmembrane helix</keyword>
<feature type="transmembrane region" description="Helical" evidence="18">
    <location>
        <begin position="110"/>
        <end position="128"/>
    </location>
</feature>
<dbReference type="STRING" id="9838.ENSCDRP00005008572"/>
<feature type="chain" id="PRO_5024273577" description="Taste receptor type 1 member 2" evidence="19">
    <location>
        <begin position="22"/>
        <end position="902"/>
    </location>
</feature>
<keyword evidence="8" id="KW-0297">G-protein coupled receptor</keyword>
<evidence type="ECO:0000256" key="12">
    <source>
        <dbReference type="ARBA" id="ARBA00023224"/>
    </source>
</evidence>
<evidence type="ECO:0000313" key="22">
    <source>
        <dbReference type="Proteomes" id="UP000299084"/>
    </source>
</evidence>
<dbReference type="PANTHER" id="PTHR24061:SF517">
    <property type="entry name" value="TASTE RECEPTOR TYPE 1 MEMBER 2"/>
    <property type="match status" value="1"/>
</dbReference>
<comment type="caution">
    <text evidence="21">The sequence shown here is derived from an EMBL/GenBank/DDBJ whole genome shotgun (WGS) entry which is preliminary data.</text>
</comment>
<evidence type="ECO:0000256" key="16">
    <source>
        <dbReference type="ARBA" id="ARBA00040704"/>
    </source>
</evidence>
<feature type="transmembrane region" description="Helical" evidence="18">
    <location>
        <begin position="663"/>
        <end position="685"/>
    </location>
</feature>
<dbReference type="Pfam" id="PF00003">
    <property type="entry name" value="7tm_3"/>
    <property type="match status" value="1"/>
</dbReference>
<evidence type="ECO:0000256" key="17">
    <source>
        <dbReference type="ARBA" id="ARBA00042616"/>
    </source>
</evidence>
<accession>A0A5N4DEN5</accession>
<dbReference type="InterPro" id="IPR017978">
    <property type="entry name" value="GPCR_3_C"/>
</dbReference>
<dbReference type="InterPro" id="IPR011500">
    <property type="entry name" value="GPCR_3_9-Cys_dom"/>
</dbReference>
<dbReference type="Proteomes" id="UP000299084">
    <property type="component" value="Unassembled WGS sequence"/>
</dbReference>
<evidence type="ECO:0000256" key="15">
    <source>
        <dbReference type="ARBA" id="ARBA00038699"/>
    </source>
</evidence>
<dbReference type="InterPro" id="IPR000068">
    <property type="entry name" value="GPCR_3_Ca_sens_rcpt-rel"/>
</dbReference>
<feature type="transmembrane region" description="Helical" evidence="18">
    <location>
        <begin position="697"/>
        <end position="722"/>
    </location>
</feature>
<dbReference type="Pfam" id="PF07562">
    <property type="entry name" value="NCD3G"/>
    <property type="match status" value="1"/>
</dbReference>
<dbReference type="InterPro" id="IPR038550">
    <property type="entry name" value="GPCR_3_9-Cys_sf"/>
</dbReference>
<feature type="transmembrane region" description="Helical" evidence="18">
    <location>
        <begin position="790"/>
        <end position="812"/>
    </location>
</feature>
<comment type="subunit">
    <text evidence="15">Forms heterodimers with TAS1R3.</text>
</comment>
<evidence type="ECO:0000256" key="6">
    <source>
        <dbReference type="ARBA" id="ARBA00022729"/>
    </source>
</evidence>
<feature type="signal peptide" evidence="19">
    <location>
        <begin position="1"/>
        <end position="21"/>
    </location>
</feature>
<feature type="transmembrane region" description="Helical" evidence="18">
    <location>
        <begin position="630"/>
        <end position="651"/>
    </location>
</feature>
<evidence type="ECO:0000256" key="1">
    <source>
        <dbReference type="ARBA" id="ARBA00004651"/>
    </source>
</evidence>
<name>A0A5N4DEN5_CAMDR</name>
<dbReference type="InterPro" id="IPR017979">
    <property type="entry name" value="GPCR_3_CS"/>
</dbReference>
<evidence type="ECO:0000256" key="8">
    <source>
        <dbReference type="ARBA" id="ARBA00023040"/>
    </source>
</evidence>
<evidence type="ECO:0000256" key="5">
    <source>
        <dbReference type="ARBA" id="ARBA00022692"/>
    </source>
</evidence>
<dbReference type="GO" id="GO:1903767">
    <property type="term" value="C:sweet taste receptor complex"/>
    <property type="evidence" value="ECO:0007669"/>
    <property type="project" value="TreeGrafter"/>
</dbReference>
<keyword evidence="3" id="KW-0919">Taste</keyword>
<evidence type="ECO:0000256" key="13">
    <source>
        <dbReference type="ARBA" id="ARBA00037659"/>
    </source>
</evidence>
<dbReference type="InterPro" id="IPR028082">
    <property type="entry name" value="Peripla_BP_I"/>
</dbReference>
<keyword evidence="12" id="KW-0807">Transducer</keyword>
<evidence type="ECO:0000259" key="20">
    <source>
        <dbReference type="PROSITE" id="PS50259"/>
    </source>
</evidence>
<sequence>MGPQGRAVCSLLFLLRALANSDSDFYLPGDYLLGGLFTLHANMKGIVHLDYLQVPKCKDSGGGGGGDLGDGGDDLGDVVVVMVMMVMVVVMVIVVVMVVVVILMMVVMEVVVMMMVGVLIMVVTDTRYEMKILGYNLMQAMRFAVEEINSASSLLPGVQLGYEMVDICYVSNNVQPVLYFLSQDDYFLPIQEDYTHYKPRVVAVIGPDNSDAAIAVAYFLSLFLLPQITYSAISNELGDKLRFPALLRTVTRVDHHIEAMVQLMVHFRWNWIIVLGSGDDYGRDNSQLLHQRLAHLDICIAFQETLPTPQPNQTVTQSERESLEAIVGKLRQSTARVVVLFSPELALYNFFQEVLRQNLTDTVWIASESWAIDPVLHSLTELQRTGTFLGITTANVHIPGFSEFRVRSSQARGPAPNRTTPGATCNQECDTCLNATKSFNNILRLSGERVVYSVYSAVYAVAHALHSLLGCNQTSCRKEVVYPWREVWKVNFSLLGHQIVFNQQGDLSMQLDVIQWQWDLSQNPFKSIASYDPSQWKLKDIGDISWHTPNNTIPVSRCSKSCQPGQKKKPVGLHPCCFECIDCLPGSFLNQTADEFECQPCPKYEWSHRNDTSCFKRKLIFLEWNEAPTIIVAMLAALGFLSTLAISVIFWRHFQTPMVRSAGGPMCFLMLTPLLLSYMVSPVYVGPPTVSTCFCRQAFFTLCFTVCISCITVRSFQIVCVFKMASRLPRAYSYWVRYQGPYVFVASITVLKLVIVGGSLLTTTTTLTHLNDPVDPKVMILSCNPNYHQILLTNTSLDLLLSVLGFGFAYVGKELPTNYNEAKFITLCMTFYFISSVSLCTFMSVYDGVLVTIMDFLVTVLNLLGISLGYFGPKCYMILFYPERNTQAYFNSVIQGYTMGKD</sequence>
<gene>
    <name evidence="21" type="ORF">Cadr_000013332</name>
</gene>
<feature type="transmembrane region" description="Helical" evidence="18">
    <location>
        <begin position="78"/>
        <end position="103"/>
    </location>
</feature>
<dbReference type="EMBL" id="JWIN03000013">
    <property type="protein sequence ID" value="KAB1269364.1"/>
    <property type="molecule type" value="Genomic_DNA"/>
</dbReference>
<keyword evidence="5 18" id="KW-0812">Transmembrane</keyword>
<protein>
    <recommendedName>
        <fullName evidence="16">Taste receptor type 1 member 2</fullName>
    </recommendedName>
    <alternativeName>
        <fullName evidence="17">Sweet taste receptor T1R2</fullName>
    </alternativeName>
</protein>
<evidence type="ECO:0000256" key="18">
    <source>
        <dbReference type="SAM" id="Phobius"/>
    </source>
</evidence>
<feature type="transmembrane region" description="Helical" evidence="18">
    <location>
        <begin position="742"/>
        <end position="770"/>
    </location>
</feature>
<organism evidence="21 22">
    <name type="scientific">Camelus dromedarius</name>
    <name type="common">Dromedary</name>
    <name type="synonym">Arabian camel</name>
    <dbReference type="NCBI Taxonomy" id="9838"/>
    <lineage>
        <taxon>Eukaryota</taxon>
        <taxon>Metazoa</taxon>
        <taxon>Chordata</taxon>
        <taxon>Craniata</taxon>
        <taxon>Vertebrata</taxon>
        <taxon>Euteleostomi</taxon>
        <taxon>Mammalia</taxon>
        <taxon>Eutheria</taxon>
        <taxon>Laurasiatheria</taxon>
        <taxon>Artiodactyla</taxon>
        <taxon>Tylopoda</taxon>
        <taxon>Camelidae</taxon>
        <taxon>Camelus</taxon>
    </lineage>
</organism>
<dbReference type="Gene3D" id="2.10.50.30">
    <property type="entry name" value="GPCR, family 3, nine cysteines domain"/>
    <property type="match status" value="1"/>
</dbReference>
<comment type="subcellular location">
    <subcellularLocation>
        <location evidence="1">Cell membrane</location>
        <topology evidence="1">Multi-pass membrane protein</topology>
    </subcellularLocation>
</comment>
<evidence type="ECO:0000256" key="11">
    <source>
        <dbReference type="ARBA" id="ARBA00023180"/>
    </source>
</evidence>
<dbReference type="PROSITE" id="PS00980">
    <property type="entry name" value="G_PROTEIN_RECEP_F3_2"/>
    <property type="match status" value="1"/>
</dbReference>
<dbReference type="GO" id="GO:0004930">
    <property type="term" value="F:G protein-coupled receptor activity"/>
    <property type="evidence" value="ECO:0007669"/>
    <property type="project" value="UniProtKB-KW"/>
</dbReference>
<feature type="transmembrane region" description="Helical" evidence="18">
    <location>
        <begin position="852"/>
        <end position="871"/>
    </location>
</feature>
<dbReference type="InterPro" id="IPR000337">
    <property type="entry name" value="GPCR_3"/>
</dbReference>
<keyword evidence="11" id="KW-0325">Glycoprotein</keyword>
<dbReference type="AlphaFoldDB" id="A0A5N4DEN5"/>
<dbReference type="PROSITE" id="PS50259">
    <property type="entry name" value="G_PROTEIN_RECEP_F3_4"/>
    <property type="match status" value="1"/>
</dbReference>
<evidence type="ECO:0000313" key="21">
    <source>
        <dbReference type="EMBL" id="KAB1269364.1"/>
    </source>
</evidence>
<evidence type="ECO:0000256" key="2">
    <source>
        <dbReference type="ARBA" id="ARBA00022475"/>
    </source>
</evidence>
<keyword evidence="10 21" id="KW-0675">Receptor</keyword>
<dbReference type="FunFam" id="3.40.50.2300:FF:000016">
    <property type="entry name" value="Taste 1 receptor member 2"/>
    <property type="match status" value="1"/>
</dbReference>
<evidence type="ECO:0000256" key="10">
    <source>
        <dbReference type="ARBA" id="ARBA00023170"/>
    </source>
</evidence>
<feature type="domain" description="G-protein coupled receptors family 3 profile" evidence="20">
    <location>
        <begin position="628"/>
        <end position="894"/>
    </location>
</feature>
<evidence type="ECO:0000256" key="4">
    <source>
        <dbReference type="ARBA" id="ARBA00022606"/>
    </source>
</evidence>
<dbReference type="InterPro" id="IPR001828">
    <property type="entry name" value="ANF_lig-bd_rcpt"/>
</dbReference>
<dbReference type="PANTHER" id="PTHR24061">
    <property type="entry name" value="CALCIUM-SENSING RECEPTOR-RELATED"/>
    <property type="match status" value="1"/>
</dbReference>
<evidence type="ECO:0000256" key="3">
    <source>
        <dbReference type="ARBA" id="ARBA00022480"/>
    </source>
</evidence>
<evidence type="ECO:0000256" key="9">
    <source>
        <dbReference type="ARBA" id="ARBA00023136"/>
    </source>
</evidence>
<evidence type="ECO:0000256" key="7">
    <source>
        <dbReference type="ARBA" id="ARBA00022989"/>
    </source>
</evidence>
<dbReference type="Pfam" id="PF01094">
    <property type="entry name" value="ANF_receptor"/>
    <property type="match status" value="1"/>
</dbReference>
<keyword evidence="6 19" id="KW-0732">Signal</keyword>
<keyword evidence="22" id="KW-1185">Reference proteome</keyword>
<evidence type="ECO:0000256" key="19">
    <source>
        <dbReference type="SAM" id="SignalP"/>
    </source>
</evidence>
<dbReference type="GO" id="GO:0005886">
    <property type="term" value="C:plasma membrane"/>
    <property type="evidence" value="ECO:0007669"/>
    <property type="project" value="UniProtKB-SubCell"/>
</dbReference>
<feature type="transmembrane region" description="Helical" evidence="18">
    <location>
        <begin position="824"/>
        <end position="846"/>
    </location>
</feature>
<comment type="similarity">
    <text evidence="14">Belongs to the G-protein coupled receptor 3 family. TAS1R subfamily.</text>
</comment>